<reference evidence="3 4" key="1">
    <citation type="journal article" date="2016" name="Nat. Commun.">
        <title>Thousands of microbial genomes shed light on interconnected biogeochemical processes in an aquifer system.</title>
        <authorList>
            <person name="Anantharaman K."/>
            <person name="Brown C.T."/>
            <person name="Hug L.A."/>
            <person name="Sharon I."/>
            <person name="Castelle C.J."/>
            <person name="Probst A.J."/>
            <person name="Thomas B.C."/>
            <person name="Singh A."/>
            <person name="Wilkins M.J."/>
            <person name="Karaoz U."/>
            <person name="Brodie E.L."/>
            <person name="Williams K.H."/>
            <person name="Hubbard S.S."/>
            <person name="Banfield J.F."/>
        </authorList>
    </citation>
    <scope>NUCLEOTIDE SEQUENCE [LARGE SCALE GENOMIC DNA]</scope>
</reference>
<dbReference type="Pfam" id="PF01541">
    <property type="entry name" value="GIY-YIG"/>
    <property type="match status" value="1"/>
</dbReference>
<comment type="similarity">
    <text evidence="1">Belongs to the UPF0213 family.</text>
</comment>
<protein>
    <recommendedName>
        <fullName evidence="2">GIY-YIG domain-containing protein</fullName>
    </recommendedName>
</protein>
<proteinExistence type="inferred from homology"/>
<dbReference type="InterPro" id="IPR050190">
    <property type="entry name" value="UPF0213_domain"/>
</dbReference>
<dbReference type="AlphaFoldDB" id="A0A1F5WNK6"/>
<organism evidence="3 4">
    <name type="scientific">Candidatus Giovannonibacteria bacterium RIFCSPHIGHO2_12_FULL_43_15</name>
    <dbReference type="NCBI Taxonomy" id="1798341"/>
    <lineage>
        <taxon>Bacteria</taxon>
        <taxon>Candidatus Giovannoniibacteriota</taxon>
    </lineage>
</organism>
<dbReference type="PANTHER" id="PTHR34477:SF1">
    <property type="entry name" value="UPF0213 PROTEIN YHBQ"/>
    <property type="match status" value="1"/>
</dbReference>
<dbReference type="Gene3D" id="3.40.1440.10">
    <property type="entry name" value="GIY-YIG endonuclease"/>
    <property type="match status" value="1"/>
</dbReference>
<evidence type="ECO:0000313" key="4">
    <source>
        <dbReference type="Proteomes" id="UP000177723"/>
    </source>
</evidence>
<evidence type="ECO:0000256" key="1">
    <source>
        <dbReference type="ARBA" id="ARBA00007435"/>
    </source>
</evidence>
<evidence type="ECO:0000313" key="3">
    <source>
        <dbReference type="EMBL" id="OGF77269.1"/>
    </source>
</evidence>
<comment type="caution">
    <text evidence="3">The sequence shown here is derived from an EMBL/GenBank/DDBJ whole genome shotgun (WGS) entry which is preliminary data.</text>
</comment>
<dbReference type="InterPro" id="IPR000305">
    <property type="entry name" value="GIY-YIG_endonuc"/>
</dbReference>
<accession>A0A1F5WNK6</accession>
<evidence type="ECO:0000259" key="2">
    <source>
        <dbReference type="PROSITE" id="PS50164"/>
    </source>
</evidence>
<dbReference type="PANTHER" id="PTHR34477">
    <property type="entry name" value="UPF0213 PROTEIN YHBQ"/>
    <property type="match status" value="1"/>
</dbReference>
<dbReference type="PROSITE" id="PS50164">
    <property type="entry name" value="GIY_YIG"/>
    <property type="match status" value="1"/>
</dbReference>
<sequence length="83" mass="9816">MKFHVYVLKSEKDGKFYVGYTSDIDNRLKAHNAGKVKSTKHRRPFVLIKVESFDTRREAMWREWQLKSKEVGSVEKAKLKENS</sequence>
<dbReference type="SMART" id="SM00465">
    <property type="entry name" value="GIYc"/>
    <property type="match status" value="1"/>
</dbReference>
<dbReference type="Proteomes" id="UP000177723">
    <property type="component" value="Unassembled WGS sequence"/>
</dbReference>
<name>A0A1F5WNK6_9BACT</name>
<feature type="domain" description="GIY-YIG" evidence="2">
    <location>
        <begin position="1"/>
        <end position="81"/>
    </location>
</feature>
<dbReference type="CDD" id="cd10449">
    <property type="entry name" value="GIY-YIG_SLX1_like"/>
    <property type="match status" value="1"/>
</dbReference>
<gene>
    <name evidence="3" type="ORF">A3F23_02105</name>
</gene>
<dbReference type="SUPFAM" id="SSF82771">
    <property type="entry name" value="GIY-YIG endonuclease"/>
    <property type="match status" value="1"/>
</dbReference>
<dbReference type="EMBL" id="MFHT01000025">
    <property type="protein sequence ID" value="OGF77269.1"/>
    <property type="molecule type" value="Genomic_DNA"/>
</dbReference>
<dbReference type="InterPro" id="IPR035901">
    <property type="entry name" value="GIY-YIG_endonuc_sf"/>
</dbReference>